<evidence type="ECO:0000313" key="2">
    <source>
        <dbReference type="EMBL" id="KAI1895403.1"/>
    </source>
</evidence>
<dbReference type="AlphaFoldDB" id="A0A8T3DE02"/>
<sequence>MNKPGISDRCDGKTSRTRYNSWDFEDLSGLSFGSPESRQLDSPFGEWIFFSEEDGLTDHDKCVPKSEFFDALSQRRLETSEHSIRVPEKVVESPGPLKIFHIFFPSVNTSEDSTTSEIKPLLQKLTEPVPSSSPILCSDAASLWCCLCREPSGRRLLESSPYPHSRRGLLSALRITPKNVSSQQSTPPAETDPEETSREPLRPPASPLIQTKLLASPYCRNTPSFLYQISCQWLPSPNLRPQDHSHKRGFFF</sequence>
<dbReference type="Proteomes" id="UP000829720">
    <property type="component" value="Unassembled WGS sequence"/>
</dbReference>
<reference evidence="2" key="1">
    <citation type="submission" date="2021-01" db="EMBL/GenBank/DDBJ databases">
        <authorList>
            <person name="Zahm M."/>
            <person name="Roques C."/>
            <person name="Cabau C."/>
            <person name="Klopp C."/>
            <person name="Donnadieu C."/>
            <person name="Jouanno E."/>
            <person name="Lampietro C."/>
            <person name="Louis A."/>
            <person name="Herpin A."/>
            <person name="Echchiki A."/>
            <person name="Berthelot C."/>
            <person name="Parey E."/>
            <person name="Roest-Crollius H."/>
            <person name="Braasch I."/>
            <person name="Postlethwait J."/>
            <person name="Bobe J."/>
            <person name="Montfort J."/>
            <person name="Bouchez O."/>
            <person name="Begum T."/>
            <person name="Mejri S."/>
            <person name="Adams A."/>
            <person name="Chen W.-J."/>
            <person name="Guiguen Y."/>
        </authorList>
    </citation>
    <scope>NUCLEOTIDE SEQUENCE</scope>
    <source>
        <tissue evidence="2">Blood</tissue>
    </source>
</reference>
<evidence type="ECO:0000313" key="3">
    <source>
        <dbReference type="Proteomes" id="UP000829720"/>
    </source>
</evidence>
<organism evidence="2 3">
    <name type="scientific">Albula goreensis</name>
    <dbReference type="NCBI Taxonomy" id="1534307"/>
    <lineage>
        <taxon>Eukaryota</taxon>
        <taxon>Metazoa</taxon>
        <taxon>Chordata</taxon>
        <taxon>Craniata</taxon>
        <taxon>Vertebrata</taxon>
        <taxon>Euteleostomi</taxon>
        <taxon>Actinopterygii</taxon>
        <taxon>Neopterygii</taxon>
        <taxon>Teleostei</taxon>
        <taxon>Albuliformes</taxon>
        <taxon>Albulidae</taxon>
        <taxon>Albula</taxon>
    </lineage>
</organism>
<feature type="compositionally biased region" description="Polar residues" evidence="1">
    <location>
        <begin position="178"/>
        <end position="188"/>
    </location>
</feature>
<proteinExistence type="predicted"/>
<name>A0A8T3DE02_9TELE</name>
<gene>
    <name evidence="2" type="ORF">AGOR_G00105930</name>
</gene>
<keyword evidence="3" id="KW-1185">Reference proteome</keyword>
<feature type="region of interest" description="Disordered" evidence="1">
    <location>
        <begin position="174"/>
        <end position="206"/>
    </location>
</feature>
<accession>A0A8T3DE02</accession>
<protein>
    <submittedName>
        <fullName evidence="2">Uncharacterized protein</fullName>
    </submittedName>
</protein>
<dbReference type="EMBL" id="JAERUA010000009">
    <property type="protein sequence ID" value="KAI1895403.1"/>
    <property type="molecule type" value="Genomic_DNA"/>
</dbReference>
<comment type="caution">
    <text evidence="2">The sequence shown here is derived from an EMBL/GenBank/DDBJ whole genome shotgun (WGS) entry which is preliminary data.</text>
</comment>
<dbReference type="OrthoDB" id="8813781at2759"/>
<evidence type="ECO:0000256" key="1">
    <source>
        <dbReference type="SAM" id="MobiDB-lite"/>
    </source>
</evidence>